<dbReference type="Pfam" id="PF04851">
    <property type="entry name" value="ResIII"/>
    <property type="match status" value="1"/>
</dbReference>
<evidence type="ECO:0000313" key="3">
    <source>
        <dbReference type="EMBL" id="CAK9249999.1"/>
    </source>
</evidence>
<dbReference type="EMBL" id="CAXAQS010000080">
    <property type="protein sequence ID" value="CAK9249999.1"/>
    <property type="molecule type" value="Genomic_DNA"/>
</dbReference>
<dbReference type="Gene3D" id="3.40.50.300">
    <property type="entry name" value="P-loop containing nucleotide triphosphate hydrolases"/>
    <property type="match status" value="2"/>
</dbReference>
<dbReference type="PANTHER" id="PTHR47396:SF1">
    <property type="entry name" value="ATP-DEPENDENT HELICASE IRC3-RELATED"/>
    <property type="match status" value="1"/>
</dbReference>
<name>A0ABP0V6J3_9BRYO</name>
<evidence type="ECO:0000259" key="2">
    <source>
        <dbReference type="PROSITE" id="PS51194"/>
    </source>
</evidence>
<organism evidence="3 4">
    <name type="scientific">Sphagnum jensenii</name>
    <dbReference type="NCBI Taxonomy" id="128206"/>
    <lineage>
        <taxon>Eukaryota</taxon>
        <taxon>Viridiplantae</taxon>
        <taxon>Streptophyta</taxon>
        <taxon>Embryophyta</taxon>
        <taxon>Bryophyta</taxon>
        <taxon>Sphagnophytina</taxon>
        <taxon>Sphagnopsida</taxon>
        <taxon>Sphagnales</taxon>
        <taxon>Sphagnaceae</taxon>
        <taxon>Sphagnum</taxon>
    </lineage>
</organism>
<evidence type="ECO:0008006" key="5">
    <source>
        <dbReference type="Google" id="ProtNLM"/>
    </source>
</evidence>
<proteinExistence type="predicted"/>
<comment type="caution">
    <text evidence="3">The sequence shown here is derived from an EMBL/GenBank/DDBJ whole genome shotgun (WGS) entry which is preliminary data.</text>
</comment>
<feature type="domain" description="Helicase ATP-binding" evidence="1">
    <location>
        <begin position="1"/>
        <end position="129"/>
    </location>
</feature>
<protein>
    <recommendedName>
        <fullName evidence="5">Helicase</fullName>
    </recommendedName>
</protein>
<dbReference type="InterPro" id="IPR001650">
    <property type="entry name" value="Helicase_C-like"/>
</dbReference>
<dbReference type="SMART" id="SM00490">
    <property type="entry name" value="HELICc"/>
    <property type="match status" value="1"/>
</dbReference>
<feature type="domain" description="Helicase C-terminal" evidence="2">
    <location>
        <begin position="200"/>
        <end position="354"/>
    </location>
</feature>
<evidence type="ECO:0000259" key="1">
    <source>
        <dbReference type="PROSITE" id="PS51192"/>
    </source>
</evidence>
<dbReference type="Pfam" id="PF00271">
    <property type="entry name" value="Helicase_C"/>
    <property type="match status" value="1"/>
</dbReference>
<dbReference type="PANTHER" id="PTHR47396">
    <property type="entry name" value="TYPE I RESTRICTION ENZYME ECOKI R PROTEIN"/>
    <property type="match status" value="1"/>
</dbReference>
<reference evidence="3" key="1">
    <citation type="submission" date="2024-02" db="EMBL/GenBank/DDBJ databases">
        <authorList>
            <consortium name="ELIXIR-Norway"/>
            <consortium name="Elixir Norway"/>
        </authorList>
    </citation>
    <scope>NUCLEOTIDE SEQUENCE</scope>
</reference>
<evidence type="ECO:0000313" key="4">
    <source>
        <dbReference type="Proteomes" id="UP001497444"/>
    </source>
</evidence>
<dbReference type="SUPFAM" id="SSF52540">
    <property type="entry name" value="P-loop containing nucleoside triphosphate hydrolases"/>
    <property type="match status" value="1"/>
</dbReference>
<dbReference type="InterPro" id="IPR050742">
    <property type="entry name" value="Helicase_Restrict-Modif_Enz"/>
</dbReference>
<sequence>MPTGTGKSLVIAELIRRIMQQYPYQRIVCATHRKELITQNSETLRGQWPTVPFGIYSAGLNAKQAKHSIVFAGIDSAYRYPEKFGVVNLLFIDEAHLLSPKSETKYHQFIRGLKKNSPCLKIVGFTATPYRMGQGLITDDGIFTDICYDISDYKSFNNLVADGFLATLISKRSATQVDFSELSLGADGDFNKSELEALLDTQDINYKICKEFCEYSQDRKSWLLFAAGISHAENLASILRAFGYPGSAVHSKMHVKERNAAIAAFQSGEYRFLVNNNVLTTGFNHPAVDLIGMVRPTTSTGLWVQMAGRGMRVASGKANCLLLDFGGNTARLGPINDPLIPRKKGTGKSGTPAIKICPFCGVYNHASAKHCTYCGKELPVFTQLNQTADTLDVIRTDLPLCEWFDVDRAIYTKYMPKDKPPMMRVTYICGMTTFEEYILLEHTGGILHKARKWWSERINMRNVPPTIDEALKLTKHLIVPKRIYVHTNRMHNGKNYPDIIKFEWVTK</sequence>
<dbReference type="InterPro" id="IPR006935">
    <property type="entry name" value="Helicase/UvrB_N"/>
</dbReference>
<gene>
    <name evidence="3" type="ORF">CSSPJE1EN1_LOCUS25377</name>
</gene>
<dbReference type="InterPro" id="IPR014001">
    <property type="entry name" value="Helicase_ATP-bd"/>
</dbReference>
<keyword evidence="4" id="KW-1185">Reference proteome</keyword>
<dbReference type="Proteomes" id="UP001497444">
    <property type="component" value="Unassembled WGS sequence"/>
</dbReference>
<dbReference type="PROSITE" id="PS51194">
    <property type="entry name" value="HELICASE_CTER"/>
    <property type="match status" value="1"/>
</dbReference>
<dbReference type="PROSITE" id="PS51192">
    <property type="entry name" value="HELICASE_ATP_BIND_1"/>
    <property type="match status" value="1"/>
</dbReference>
<dbReference type="InterPro" id="IPR027417">
    <property type="entry name" value="P-loop_NTPase"/>
</dbReference>
<accession>A0ABP0V6J3</accession>